<dbReference type="Pfam" id="PF22022">
    <property type="entry name" value="Phage_int_M"/>
    <property type="match status" value="1"/>
</dbReference>
<dbReference type="PANTHER" id="PTHR30349">
    <property type="entry name" value="PHAGE INTEGRASE-RELATED"/>
    <property type="match status" value="1"/>
</dbReference>
<evidence type="ECO:0000256" key="1">
    <source>
        <dbReference type="ARBA" id="ARBA00008857"/>
    </source>
</evidence>
<dbReference type="InterPro" id="IPR013762">
    <property type="entry name" value="Integrase-like_cat_sf"/>
</dbReference>
<dbReference type="RefSeq" id="WP_099500117.1">
    <property type="nucleotide sequence ID" value="NZ_CP026652.1"/>
</dbReference>
<dbReference type="InterPro" id="IPR011010">
    <property type="entry name" value="DNA_brk_join_enz"/>
</dbReference>
<accession>A0ABN5I968</accession>
<dbReference type="Proteomes" id="UP000238413">
    <property type="component" value="Chromosome"/>
</dbReference>
<dbReference type="InterPro" id="IPR050090">
    <property type="entry name" value="Tyrosine_recombinase_XerCD"/>
</dbReference>
<proteinExistence type="inferred from homology"/>
<dbReference type="SUPFAM" id="SSF56349">
    <property type="entry name" value="DNA breaking-rejoining enzymes"/>
    <property type="match status" value="1"/>
</dbReference>
<dbReference type="PROSITE" id="PS51898">
    <property type="entry name" value="TYR_RECOMBINASE"/>
    <property type="match status" value="1"/>
</dbReference>
<dbReference type="CDD" id="cd01189">
    <property type="entry name" value="INT_ICEBs1_C_like"/>
    <property type="match status" value="1"/>
</dbReference>
<reference evidence="5 6" key="1">
    <citation type="submission" date="2018-02" db="EMBL/GenBank/DDBJ databases">
        <title>Complete genome sequence of Streptomyces dengpaensis, the producer of angucyclines.</title>
        <authorList>
            <person name="Yumei L."/>
        </authorList>
    </citation>
    <scope>NUCLEOTIDE SEQUENCE [LARGE SCALE GENOMIC DNA]</scope>
    <source>
        <strain evidence="5 6">XZHG99</strain>
    </source>
</reference>
<organism evidence="5 6">
    <name type="scientific">Streptomyces dengpaensis</name>
    <dbReference type="NCBI Taxonomy" id="2049881"/>
    <lineage>
        <taxon>Bacteria</taxon>
        <taxon>Bacillati</taxon>
        <taxon>Actinomycetota</taxon>
        <taxon>Actinomycetes</taxon>
        <taxon>Kitasatosporales</taxon>
        <taxon>Streptomycetaceae</taxon>
        <taxon>Streptomyces</taxon>
    </lineage>
</organism>
<sequence>MAEVYDRWHLSRPLEGAELCREHSSRTRRLVPSADHGTGKRWQVRYRDANGEQRKENFERKADADARAAKVKADLDSGQYVDRAAGRQTLRTLGEAWRTSAIHRERTEGRVERTLRLHLYPTFGNRAVASIKRSDVQAWVKGQASRYEASTVGSHFEVLNTVLRMAVLDGVIRVNPCEGVTLPEIRSKLIIPHPDSVKALIDVAPARYRALVRLAASSGLRQGELFGLEDGVDIERAAVEVSQQLVTPDKGPQYIGLLKTPESYREVPLAPSAVAGIVEHRRDFPTAGIQLEDRADPLKPVARTVRLLFTDDKGRPIRRSTWTRIWQRMRMDANRALQAAGSLVRVPEKLTLHGLRDFYASALIKARENVKTVQVRLGHSKPSITLDKYTGLWPTAEDTTASAIESILGVAAAPVEDATAEAIRRILRGLPPVPLLQPSALVVPSQPGTGSRVAA</sequence>
<dbReference type="EMBL" id="CP026652">
    <property type="protein sequence ID" value="AVH59732.1"/>
    <property type="molecule type" value="Genomic_DNA"/>
</dbReference>
<keyword evidence="3" id="KW-0233">DNA recombination</keyword>
<evidence type="ECO:0000259" key="4">
    <source>
        <dbReference type="PROSITE" id="PS51898"/>
    </source>
</evidence>
<dbReference type="Gene3D" id="1.10.150.130">
    <property type="match status" value="1"/>
</dbReference>
<dbReference type="Pfam" id="PF00589">
    <property type="entry name" value="Phage_integrase"/>
    <property type="match status" value="1"/>
</dbReference>
<dbReference type="InterPro" id="IPR002104">
    <property type="entry name" value="Integrase_catalytic"/>
</dbReference>
<keyword evidence="2" id="KW-0238">DNA-binding</keyword>
<keyword evidence="6" id="KW-1185">Reference proteome</keyword>
<comment type="similarity">
    <text evidence="1">Belongs to the 'phage' integrase family.</text>
</comment>
<gene>
    <name evidence="5" type="ORF">C4B68_32710</name>
</gene>
<dbReference type="Gene3D" id="1.10.443.10">
    <property type="entry name" value="Intergrase catalytic core"/>
    <property type="match status" value="1"/>
</dbReference>
<dbReference type="InterPro" id="IPR053876">
    <property type="entry name" value="Phage_int_M"/>
</dbReference>
<evidence type="ECO:0000313" key="6">
    <source>
        <dbReference type="Proteomes" id="UP000238413"/>
    </source>
</evidence>
<name>A0ABN5I968_9ACTN</name>
<evidence type="ECO:0000256" key="3">
    <source>
        <dbReference type="ARBA" id="ARBA00023172"/>
    </source>
</evidence>
<dbReference type="InterPro" id="IPR010998">
    <property type="entry name" value="Integrase_recombinase_N"/>
</dbReference>
<protein>
    <submittedName>
        <fullName evidence="5">Site-specific integrase</fullName>
    </submittedName>
</protein>
<feature type="domain" description="Tyr recombinase" evidence="4">
    <location>
        <begin position="187"/>
        <end position="404"/>
    </location>
</feature>
<evidence type="ECO:0000313" key="5">
    <source>
        <dbReference type="EMBL" id="AVH59732.1"/>
    </source>
</evidence>
<dbReference type="PANTHER" id="PTHR30349:SF64">
    <property type="entry name" value="PROPHAGE INTEGRASE INTD-RELATED"/>
    <property type="match status" value="1"/>
</dbReference>
<evidence type="ECO:0000256" key="2">
    <source>
        <dbReference type="ARBA" id="ARBA00023125"/>
    </source>
</evidence>